<dbReference type="CDD" id="cd11646">
    <property type="entry name" value="Precorrin_3B_C17_MT"/>
    <property type="match status" value="1"/>
</dbReference>
<organism evidence="7 8">
    <name type="scientific">Rhynchospora breviuscula</name>
    <dbReference type="NCBI Taxonomy" id="2022672"/>
    <lineage>
        <taxon>Eukaryota</taxon>
        <taxon>Viridiplantae</taxon>
        <taxon>Streptophyta</taxon>
        <taxon>Embryophyta</taxon>
        <taxon>Tracheophyta</taxon>
        <taxon>Spermatophyta</taxon>
        <taxon>Magnoliopsida</taxon>
        <taxon>Liliopsida</taxon>
        <taxon>Poales</taxon>
        <taxon>Cyperaceae</taxon>
        <taxon>Cyperoideae</taxon>
        <taxon>Rhynchosporeae</taxon>
        <taxon>Rhynchospora</taxon>
    </lineage>
</organism>
<dbReference type="Proteomes" id="UP001151287">
    <property type="component" value="Unassembled WGS sequence"/>
</dbReference>
<dbReference type="Pfam" id="PF00590">
    <property type="entry name" value="TP_methylase"/>
    <property type="match status" value="2"/>
</dbReference>
<dbReference type="GO" id="GO:0032259">
    <property type="term" value="P:methylation"/>
    <property type="evidence" value="ECO:0007669"/>
    <property type="project" value="UniProtKB-KW"/>
</dbReference>
<evidence type="ECO:0000256" key="1">
    <source>
        <dbReference type="ARBA" id="ARBA00004953"/>
    </source>
</evidence>
<evidence type="ECO:0000256" key="2">
    <source>
        <dbReference type="ARBA" id="ARBA00022573"/>
    </source>
</evidence>
<dbReference type="InterPro" id="IPR006363">
    <property type="entry name" value="Cbl_synth_CobJ/CibH_dom"/>
</dbReference>
<evidence type="ECO:0000259" key="6">
    <source>
        <dbReference type="Pfam" id="PF00590"/>
    </source>
</evidence>
<dbReference type="InterPro" id="IPR014777">
    <property type="entry name" value="4pyrrole_Mease_sub1"/>
</dbReference>
<dbReference type="NCBIfam" id="TIGR01466">
    <property type="entry name" value="cobJ_cbiH"/>
    <property type="match status" value="1"/>
</dbReference>
<dbReference type="CDD" id="cd11645">
    <property type="entry name" value="Precorrin_2_C20_MT"/>
    <property type="match status" value="1"/>
</dbReference>
<feature type="domain" description="Tetrapyrrole methylase" evidence="6">
    <location>
        <begin position="3"/>
        <end position="133"/>
    </location>
</feature>
<accession>A0A9Q0C0N2</accession>
<dbReference type="OrthoDB" id="10610515at2759"/>
<gene>
    <name evidence="7" type="ORF">LUZ63_020491</name>
</gene>
<keyword evidence="4" id="KW-0808">Transferase</keyword>
<keyword evidence="2" id="KW-0169">Cobalamin biosynthesis</keyword>
<dbReference type="InterPro" id="IPR035996">
    <property type="entry name" value="4pyrrol_Methylase_sf"/>
</dbReference>
<dbReference type="InterPro" id="IPR051810">
    <property type="entry name" value="Precorrin_MeTrfase"/>
</dbReference>
<evidence type="ECO:0000313" key="8">
    <source>
        <dbReference type="Proteomes" id="UP001151287"/>
    </source>
</evidence>
<reference evidence="7" key="1">
    <citation type="journal article" date="2022" name="Cell">
        <title>Repeat-based holocentromeres influence genome architecture and karyotype evolution.</title>
        <authorList>
            <person name="Hofstatter P.G."/>
            <person name="Thangavel G."/>
            <person name="Lux T."/>
            <person name="Neumann P."/>
            <person name="Vondrak T."/>
            <person name="Novak P."/>
            <person name="Zhang M."/>
            <person name="Costa L."/>
            <person name="Castellani M."/>
            <person name="Scott A."/>
            <person name="Toegelov H."/>
            <person name="Fuchs J."/>
            <person name="Mata-Sucre Y."/>
            <person name="Dias Y."/>
            <person name="Vanzela A.L.L."/>
            <person name="Huettel B."/>
            <person name="Almeida C.C.S."/>
            <person name="Simkova H."/>
            <person name="Souza G."/>
            <person name="Pedrosa-Harand A."/>
            <person name="Macas J."/>
            <person name="Mayer K.F.X."/>
            <person name="Houben A."/>
            <person name="Marques A."/>
        </authorList>
    </citation>
    <scope>NUCLEOTIDE SEQUENCE</scope>
    <source>
        <strain evidence="7">RhyBre1mFocal</strain>
    </source>
</reference>
<evidence type="ECO:0000256" key="4">
    <source>
        <dbReference type="ARBA" id="ARBA00022679"/>
    </source>
</evidence>
<dbReference type="PANTHER" id="PTHR47036:SF1">
    <property type="entry name" value="COBALT-FACTOR III C(17)-METHYLTRANSFERASE-RELATED"/>
    <property type="match status" value="1"/>
</dbReference>
<keyword evidence="8" id="KW-1185">Reference proteome</keyword>
<keyword evidence="3" id="KW-0489">Methyltransferase</keyword>
<protein>
    <recommendedName>
        <fullName evidence="6">Tetrapyrrole methylase domain-containing protein</fullName>
    </recommendedName>
</protein>
<dbReference type="PANTHER" id="PTHR47036">
    <property type="entry name" value="COBALT-FACTOR III C(17)-METHYLTRANSFERASE-RELATED"/>
    <property type="match status" value="1"/>
</dbReference>
<name>A0A9Q0C0N2_9POAL</name>
<dbReference type="Gene3D" id="3.40.1010.10">
    <property type="entry name" value="Cobalt-precorrin-4 Transmethylase, Domain 1"/>
    <property type="match status" value="2"/>
</dbReference>
<evidence type="ECO:0000256" key="3">
    <source>
        <dbReference type="ARBA" id="ARBA00022603"/>
    </source>
</evidence>
<sequence length="425" mass="44967">MADFYEEAAGRLRAHLDEGRSVVLLAEGDPLFYGSAMYMHDRLSPDFVTEVVPGVTGFAAATALTATPLVRQTDVLTVLPGTLPEPELARRLADTDGAIIMKLGRTFPAVRSALEQAGRLDDAVYVERASMPGGQWRPVADVDPDEVPYFSLVVVPGDSRGARYGTADEPAPTPRPAAELLVVGLGPGPEEWLTPEASAALAHVEHVVGYAPYVDRVPQRAGLTRHASGNTVEVDRARLALDLALRGERVAVVSGGDAGVFGMASAVYEAVAADPAYDAVAVRVLPGVSAVQAVAARAGAPVGGDFAVVSLSDRLKPWDVVERRLRAIAEADLVLAVYNPASRSRREQVVRMREVLLQHRSPDTVVVVGRDVGRTEESLHVTTLGDLDPASIDMKCLLLVGATGTQVTRSGAVWTARSVPEPGSP</sequence>
<evidence type="ECO:0000256" key="5">
    <source>
        <dbReference type="ARBA" id="ARBA00022691"/>
    </source>
</evidence>
<dbReference type="Gene3D" id="3.30.950.10">
    <property type="entry name" value="Methyltransferase, Cobalt-precorrin-4 Transmethylase, Domain 2"/>
    <property type="match status" value="2"/>
</dbReference>
<feature type="domain" description="Tetrapyrrole methylase" evidence="6">
    <location>
        <begin position="180"/>
        <end position="387"/>
    </location>
</feature>
<dbReference type="AlphaFoldDB" id="A0A9Q0C0N2"/>
<dbReference type="InterPro" id="IPR012382">
    <property type="entry name" value="CobI/CbiL"/>
</dbReference>
<dbReference type="EMBL" id="JAMQYH010000041">
    <property type="protein sequence ID" value="KAJ1684198.1"/>
    <property type="molecule type" value="Genomic_DNA"/>
</dbReference>
<dbReference type="InterPro" id="IPR000878">
    <property type="entry name" value="4pyrrol_Mease"/>
</dbReference>
<dbReference type="InterPro" id="IPR014776">
    <property type="entry name" value="4pyrrole_Mease_sub2"/>
</dbReference>
<comment type="caution">
    <text evidence="7">The sequence shown here is derived from an EMBL/GenBank/DDBJ whole genome shotgun (WGS) entry which is preliminary data.</text>
</comment>
<comment type="pathway">
    <text evidence="1">Cofactor biosynthesis; adenosylcobalamin biosynthesis.</text>
</comment>
<keyword evidence="5" id="KW-0949">S-adenosyl-L-methionine</keyword>
<proteinExistence type="predicted"/>
<dbReference type="GO" id="GO:0030788">
    <property type="term" value="F:precorrin-2 C20-methyltransferase activity"/>
    <property type="evidence" value="ECO:0007669"/>
    <property type="project" value="InterPro"/>
</dbReference>
<dbReference type="SUPFAM" id="SSF53790">
    <property type="entry name" value="Tetrapyrrole methylase"/>
    <property type="match status" value="2"/>
</dbReference>
<evidence type="ECO:0000313" key="7">
    <source>
        <dbReference type="EMBL" id="KAJ1684198.1"/>
    </source>
</evidence>